<name>A0A518CXG7_9BACT</name>
<proteinExistence type="predicted"/>
<feature type="signal peptide" evidence="1">
    <location>
        <begin position="1"/>
        <end position="22"/>
    </location>
</feature>
<reference evidence="2 3" key="1">
    <citation type="submission" date="2019-02" db="EMBL/GenBank/DDBJ databases">
        <title>Deep-cultivation of Planctomycetes and their phenomic and genomic characterization uncovers novel biology.</title>
        <authorList>
            <person name="Wiegand S."/>
            <person name="Jogler M."/>
            <person name="Boedeker C."/>
            <person name="Pinto D."/>
            <person name="Vollmers J."/>
            <person name="Rivas-Marin E."/>
            <person name="Kohn T."/>
            <person name="Peeters S.H."/>
            <person name="Heuer A."/>
            <person name="Rast P."/>
            <person name="Oberbeckmann S."/>
            <person name="Bunk B."/>
            <person name="Jeske O."/>
            <person name="Meyerdierks A."/>
            <person name="Storesund J.E."/>
            <person name="Kallscheuer N."/>
            <person name="Luecker S."/>
            <person name="Lage O.M."/>
            <person name="Pohl T."/>
            <person name="Merkel B.J."/>
            <person name="Hornburger P."/>
            <person name="Mueller R.-W."/>
            <person name="Bruemmer F."/>
            <person name="Labrenz M."/>
            <person name="Spormann A.M."/>
            <person name="Op den Camp H."/>
            <person name="Overmann J."/>
            <person name="Amann R."/>
            <person name="Jetten M.S.M."/>
            <person name="Mascher T."/>
            <person name="Medema M.H."/>
            <person name="Devos D.P."/>
            <person name="Kaster A.-K."/>
            <person name="Ovreas L."/>
            <person name="Rohde M."/>
            <person name="Galperin M.Y."/>
            <person name="Jogler C."/>
        </authorList>
    </citation>
    <scope>NUCLEOTIDE SEQUENCE [LARGE SCALE GENOMIC DNA]</scope>
    <source>
        <strain evidence="2 3">Pla163</strain>
    </source>
</reference>
<gene>
    <name evidence="2" type="ORF">Pla163_10230</name>
</gene>
<dbReference type="RefSeq" id="WP_145184503.1">
    <property type="nucleotide sequence ID" value="NZ_CP036290.1"/>
</dbReference>
<feature type="chain" id="PRO_5022135986" evidence="1">
    <location>
        <begin position="23"/>
        <end position="260"/>
    </location>
</feature>
<evidence type="ECO:0000313" key="2">
    <source>
        <dbReference type="EMBL" id="QDU83922.1"/>
    </source>
</evidence>
<keyword evidence="1" id="KW-0732">Signal</keyword>
<keyword evidence="3" id="KW-1185">Reference proteome</keyword>
<evidence type="ECO:0000313" key="3">
    <source>
        <dbReference type="Proteomes" id="UP000319342"/>
    </source>
</evidence>
<dbReference type="Proteomes" id="UP000319342">
    <property type="component" value="Chromosome"/>
</dbReference>
<protein>
    <submittedName>
        <fullName evidence="2">Uncharacterized protein</fullName>
    </submittedName>
</protein>
<dbReference type="AlphaFoldDB" id="A0A518CXG7"/>
<organism evidence="2 3">
    <name type="scientific">Rohdeia mirabilis</name>
    <dbReference type="NCBI Taxonomy" id="2528008"/>
    <lineage>
        <taxon>Bacteria</taxon>
        <taxon>Pseudomonadati</taxon>
        <taxon>Planctomycetota</taxon>
        <taxon>Planctomycetia</taxon>
        <taxon>Planctomycetia incertae sedis</taxon>
        <taxon>Rohdeia</taxon>
    </lineage>
</organism>
<dbReference type="EMBL" id="CP036290">
    <property type="protein sequence ID" value="QDU83922.1"/>
    <property type="molecule type" value="Genomic_DNA"/>
</dbReference>
<dbReference type="OrthoDB" id="9785233at2"/>
<evidence type="ECO:0000256" key="1">
    <source>
        <dbReference type="SAM" id="SignalP"/>
    </source>
</evidence>
<sequence length="260" mass="27555" precursor="true">MLRLAHVLAALLSIAAVPVAQAQLRTVVGPSVVPLGGQLSITYSNDTNLFFGTESDYLVVRDQNGTVVYSDTTFEQTQTLGPYSAFSLYYNLKNAQGQPLPVGDYEAEVKIGGGDPSTFHPFRIANGVAGLVFEGTANINGPFPGTPSQRNFYLQSPRDAGALYFLLGSFTSSTGFPTCNGTFPLDPDSLFAQTLTPNSVFTNSIGNLNGLGRSKAPKFPLPASPSLVGIQVDAAFAVLDLSKPCPVVRISNVHTVTIFD</sequence>
<accession>A0A518CXG7</accession>